<gene>
    <name evidence="1" type="ORF">B9T62_18580</name>
</gene>
<dbReference type="Proteomes" id="UP000249890">
    <property type="component" value="Chromosome"/>
</dbReference>
<protein>
    <submittedName>
        <fullName evidence="1">Uncharacterized protein</fullName>
    </submittedName>
</protein>
<dbReference type="KEGG" id="pdh:B9T62_18580"/>
<accession>A0A2Z2KAI4</accession>
<evidence type="ECO:0000313" key="2">
    <source>
        <dbReference type="Proteomes" id="UP000249890"/>
    </source>
</evidence>
<sequence>MDLNRISKFIKELDKLSDEHGIYIDLNYDSVVGLRDEDGKVVAEQFQYLNGLGYECFEV</sequence>
<evidence type="ECO:0000313" key="1">
    <source>
        <dbReference type="EMBL" id="ASA22614.1"/>
    </source>
</evidence>
<name>A0A2Z2KAI4_9BACL</name>
<reference evidence="1 2" key="1">
    <citation type="submission" date="2017-06" db="EMBL/GenBank/DDBJ databases">
        <title>Complete genome sequence of Paenibacillus donghaensis KCTC 13049T isolated from East Sea sediment, South Korea.</title>
        <authorList>
            <person name="Jung B.K."/>
            <person name="Hong S.-J."/>
            <person name="Shin J.-H."/>
        </authorList>
    </citation>
    <scope>NUCLEOTIDE SEQUENCE [LARGE SCALE GENOMIC DNA]</scope>
    <source>
        <strain evidence="1 2">KCTC 13049</strain>
    </source>
</reference>
<organism evidence="1 2">
    <name type="scientific">Paenibacillus donghaensis</name>
    <dbReference type="NCBI Taxonomy" id="414771"/>
    <lineage>
        <taxon>Bacteria</taxon>
        <taxon>Bacillati</taxon>
        <taxon>Bacillota</taxon>
        <taxon>Bacilli</taxon>
        <taxon>Bacillales</taxon>
        <taxon>Paenibacillaceae</taxon>
        <taxon>Paenibacillus</taxon>
    </lineage>
</organism>
<proteinExistence type="predicted"/>
<keyword evidence="2" id="KW-1185">Reference proteome</keyword>
<dbReference type="AlphaFoldDB" id="A0A2Z2KAI4"/>
<dbReference type="EMBL" id="CP021780">
    <property type="protein sequence ID" value="ASA22614.1"/>
    <property type="molecule type" value="Genomic_DNA"/>
</dbReference>